<dbReference type="Gene3D" id="2.130.10.10">
    <property type="entry name" value="YVTN repeat-like/Quinoprotein amine dehydrogenase"/>
    <property type="match status" value="2"/>
</dbReference>
<comment type="similarity">
    <text evidence="3">Belongs to the WD repeat STRAP family.</text>
</comment>
<dbReference type="InterPro" id="IPR011047">
    <property type="entry name" value="Quinoprotein_ADH-like_sf"/>
</dbReference>
<accession>A0A7V2SIT4</accession>
<dbReference type="EMBL" id="DRNO01000139">
    <property type="protein sequence ID" value="HFC03638.1"/>
    <property type="molecule type" value="Genomic_DNA"/>
</dbReference>
<feature type="repeat" description="WD" evidence="5">
    <location>
        <begin position="285"/>
        <end position="318"/>
    </location>
</feature>
<dbReference type="InterPro" id="IPR015943">
    <property type="entry name" value="WD40/YVTN_repeat-like_dom_sf"/>
</dbReference>
<dbReference type="SMART" id="SM00320">
    <property type="entry name" value="WD40"/>
    <property type="match status" value="2"/>
</dbReference>
<comment type="caution">
    <text evidence="6">The sequence shown here is derived from an EMBL/GenBank/DDBJ whole genome shotgun (WGS) entry which is preliminary data.</text>
</comment>
<dbReference type="GO" id="GO:0003723">
    <property type="term" value="F:RNA binding"/>
    <property type="evidence" value="ECO:0007669"/>
    <property type="project" value="TreeGrafter"/>
</dbReference>
<evidence type="ECO:0000256" key="4">
    <source>
        <dbReference type="ARBA" id="ARBA00040390"/>
    </source>
</evidence>
<dbReference type="AlphaFoldDB" id="A0A7V2SIT4"/>
<dbReference type="PANTHER" id="PTHR19877:SF1">
    <property type="entry name" value="EUKARYOTIC TRANSLATION INITIATION FACTOR 3 SUBUNIT I"/>
    <property type="match status" value="1"/>
</dbReference>
<evidence type="ECO:0000256" key="5">
    <source>
        <dbReference type="PROSITE-ProRule" id="PRU00221"/>
    </source>
</evidence>
<dbReference type="PANTHER" id="PTHR19877">
    <property type="entry name" value="EUKARYOTIC TRANSLATION INITIATION FACTOR 3 SUBUNIT I"/>
    <property type="match status" value="1"/>
</dbReference>
<dbReference type="PROSITE" id="PS50294">
    <property type="entry name" value="WD_REPEATS_REGION"/>
    <property type="match status" value="1"/>
</dbReference>
<dbReference type="Proteomes" id="UP000885722">
    <property type="component" value="Unassembled WGS sequence"/>
</dbReference>
<keyword evidence="1 5" id="KW-0853">WD repeat</keyword>
<protein>
    <recommendedName>
        <fullName evidence="4">Serine-threonine kinase receptor-associated protein</fullName>
    </recommendedName>
</protein>
<evidence type="ECO:0000313" key="6">
    <source>
        <dbReference type="EMBL" id="HFC03638.1"/>
    </source>
</evidence>
<dbReference type="GO" id="GO:0002183">
    <property type="term" value="P:cytoplasmic translational initiation"/>
    <property type="evidence" value="ECO:0007669"/>
    <property type="project" value="TreeGrafter"/>
</dbReference>
<proteinExistence type="inferred from homology"/>
<organism evidence="6">
    <name type="scientific">Nitratifractor salsuginis</name>
    <dbReference type="NCBI Taxonomy" id="269261"/>
    <lineage>
        <taxon>Bacteria</taxon>
        <taxon>Pseudomonadati</taxon>
        <taxon>Campylobacterota</taxon>
        <taxon>Epsilonproteobacteria</taxon>
        <taxon>Campylobacterales</taxon>
        <taxon>Sulfurovaceae</taxon>
        <taxon>Nitratifractor</taxon>
    </lineage>
</organism>
<dbReference type="SUPFAM" id="SSF50998">
    <property type="entry name" value="Quinoprotein alcohol dehydrogenase-like"/>
    <property type="match status" value="1"/>
</dbReference>
<evidence type="ECO:0000256" key="2">
    <source>
        <dbReference type="ARBA" id="ARBA00022737"/>
    </source>
</evidence>
<dbReference type="InterPro" id="IPR001680">
    <property type="entry name" value="WD40_rpt"/>
</dbReference>
<keyword evidence="2" id="KW-0677">Repeat</keyword>
<dbReference type="GO" id="GO:0003743">
    <property type="term" value="F:translation initiation factor activity"/>
    <property type="evidence" value="ECO:0007669"/>
    <property type="project" value="TreeGrafter"/>
</dbReference>
<reference evidence="6" key="1">
    <citation type="journal article" date="2020" name="mSystems">
        <title>Genome- and Community-Level Interaction Insights into Carbon Utilization and Element Cycling Functions of Hydrothermarchaeota in Hydrothermal Sediment.</title>
        <authorList>
            <person name="Zhou Z."/>
            <person name="Liu Y."/>
            <person name="Xu W."/>
            <person name="Pan J."/>
            <person name="Luo Z.H."/>
            <person name="Li M."/>
        </authorList>
    </citation>
    <scope>NUCLEOTIDE SEQUENCE [LARGE SCALE GENOMIC DNA]</scope>
    <source>
        <strain evidence="6">HyVt-513</strain>
    </source>
</reference>
<evidence type="ECO:0000256" key="1">
    <source>
        <dbReference type="ARBA" id="ARBA00022574"/>
    </source>
</evidence>
<dbReference type="PROSITE" id="PS50082">
    <property type="entry name" value="WD_REPEATS_2"/>
    <property type="match status" value="1"/>
</dbReference>
<evidence type="ECO:0000256" key="3">
    <source>
        <dbReference type="ARBA" id="ARBA00038394"/>
    </source>
</evidence>
<name>A0A7V2SIT4_9BACT</name>
<sequence length="318" mass="35512">MRHLLIVWLALLTGLMAASTYTPVQKIELKGGAKDMVLSGDRLVIGTDQGILQVYDYVQKRFVHEVRIPPIKDFMGDTIPARVASVDYLDGRYLLLSDSGKGGYVDLRIHENNVTKQILSAQDKKAVVKARFVDKDHVLLGYLSNEVSLLDLQTKKEKYVEQLSESKFSDFALNADRTLAAFGCESGEITVIRTRTGEIVKRLSGQNVDNLFKVDIKKDYVVGGGKDRRASWYNWKTGEGGYFQASFMVYAAALSPSAERAAYAMDENDDITIYHLGLGSKIAILKGQRSTINTIIFKDDQTIFAASDDKTVMMWTIK</sequence>
<gene>
    <name evidence="6" type="ORF">ENJ74_02080</name>
</gene>